<dbReference type="InterPro" id="IPR050090">
    <property type="entry name" value="Tyrosine_recombinase_XerCD"/>
</dbReference>
<accession>A0A3N4M718</accession>
<dbReference type="Gene3D" id="1.10.150.130">
    <property type="match status" value="1"/>
</dbReference>
<dbReference type="InterPro" id="IPR011010">
    <property type="entry name" value="DNA_brk_join_enz"/>
</dbReference>
<organism evidence="5 6">
    <name type="scientific">Chitinophaga barathri</name>
    <dbReference type="NCBI Taxonomy" id="1647451"/>
    <lineage>
        <taxon>Bacteria</taxon>
        <taxon>Pseudomonadati</taxon>
        <taxon>Bacteroidota</taxon>
        <taxon>Chitinophagia</taxon>
        <taxon>Chitinophagales</taxon>
        <taxon>Chitinophagaceae</taxon>
        <taxon>Chitinophaga</taxon>
    </lineage>
</organism>
<dbReference type="PANTHER" id="PTHR30349">
    <property type="entry name" value="PHAGE INTEGRASE-RELATED"/>
    <property type="match status" value="1"/>
</dbReference>
<dbReference type="AlphaFoldDB" id="A0A3N4M718"/>
<dbReference type="PANTHER" id="PTHR30349:SF64">
    <property type="entry name" value="PROPHAGE INTEGRASE INTD-RELATED"/>
    <property type="match status" value="1"/>
</dbReference>
<evidence type="ECO:0000313" key="5">
    <source>
        <dbReference type="EMBL" id="RPD39111.1"/>
    </source>
</evidence>
<feature type="domain" description="Tyr recombinase" evidence="4">
    <location>
        <begin position="246"/>
        <end position="432"/>
    </location>
</feature>
<evidence type="ECO:0000313" key="6">
    <source>
        <dbReference type="Proteomes" id="UP000279089"/>
    </source>
</evidence>
<dbReference type="Pfam" id="PF00589">
    <property type="entry name" value="Phage_integrase"/>
    <property type="match status" value="1"/>
</dbReference>
<gene>
    <name evidence="5" type="ORF">EG028_21085</name>
</gene>
<dbReference type="InterPro" id="IPR013762">
    <property type="entry name" value="Integrase-like_cat_sf"/>
</dbReference>
<dbReference type="InterPro" id="IPR010998">
    <property type="entry name" value="Integrase_recombinase_N"/>
</dbReference>
<dbReference type="InterPro" id="IPR002104">
    <property type="entry name" value="Integrase_catalytic"/>
</dbReference>
<dbReference type="CDD" id="cd01185">
    <property type="entry name" value="INTN1_C_like"/>
    <property type="match status" value="1"/>
</dbReference>
<protein>
    <recommendedName>
        <fullName evidence="4">Tyr recombinase domain-containing protein</fullName>
    </recommendedName>
</protein>
<dbReference type="Pfam" id="PF13102">
    <property type="entry name" value="Phage_int_SAM_5"/>
    <property type="match status" value="1"/>
</dbReference>
<dbReference type="GO" id="GO:0003677">
    <property type="term" value="F:DNA binding"/>
    <property type="evidence" value="ECO:0007669"/>
    <property type="project" value="UniProtKB-KW"/>
</dbReference>
<evidence type="ECO:0000256" key="1">
    <source>
        <dbReference type="ARBA" id="ARBA00008857"/>
    </source>
</evidence>
<dbReference type="GO" id="GO:0015074">
    <property type="term" value="P:DNA integration"/>
    <property type="evidence" value="ECO:0007669"/>
    <property type="project" value="InterPro"/>
</dbReference>
<comment type="similarity">
    <text evidence="1">Belongs to the 'phage' integrase family.</text>
</comment>
<dbReference type="EMBL" id="RMBX01000012">
    <property type="protein sequence ID" value="RPD39111.1"/>
    <property type="molecule type" value="Genomic_DNA"/>
</dbReference>
<dbReference type="SUPFAM" id="SSF56349">
    <property type="entry name" value="DNA breaking-rejoining enzymes"/>
    <property type="match status" value="1"/>
</dbReference>
<comment type="caution">
    <text evidence="5">The sequence shown here is derived from an EMBL/GenBank/DDBJ whole genome shotgun (WGS) entry which is preliminary data.</text>
</comment>
<name>A0A3N4M718_9BACT</name>
<keyword evidence="6" id="KW-1185">Reference proteome</keyword>
<dbReference type="Proteomes" id="UP000279089">
    <property type="component" value="Unassembled WGS sequence"/>
</dbReference>
<keyword evidence="3" id="KW-0233">DNA recombination</keyword>
<dbReference type="RefSeq" id="WP_120518262.1">
    <property type="nucleotide sequence ID" value="NZ_QXZY01000012.1"/>
</dbReference>
<sequence>MKFNARYNLRRQDSKKPEKIYLICRFVGEKFVYPLAFNVLPKHWNIKTGEVRNVIDEPNRDIINNYLRGLKAAAKDIYDKAIVARTPVTKQLLKSGLDRWTGKTVEDKPIFWSWTEKYIEESPKRINPKTGRVISHRTIQEYNTTFEYLKEFEKANREKLDYDNINLHTLKDFRDYLTTVKGFSLNNIAKHIDNLRQFLRAADADKISIDADTINPKRFTIAREAPQDVYLNETELLSISALDLSDHTKHLTFTQLQNGKEKAAKVQYATLDRVRDLFIIGCYTGLRVSDYNNIKPHHIKGDYLDLYQRKTGQRVVIPIHDTVRQIMAKYGGHTPPKISDQKLNMYIKEICREAGIVETIEKQQTKGGEKVANVLQKWQMVTSHTARRSFASNMTKQGIPIQQIMQITGHKKESVFLKYVKLTGMEHAEIMRKHMMTGNNNKHLLNAL</sequence>
<dbReference type="Gene3D" id="1.10.443.10">
    <property type="entry name" value="Intergrase catalytic core"/>
    <property type="match status" value="1"/>
</dbReference>
<evidence type="ECO:0000256" key="2">
    <source>
        <dbReference type="ARBA" id="ARBA00023125"/>
    </source>
</evidence>
<keyword evidence="2" id="KW-0238">DNA-binding</keyword>
<dbReference type="OrthoDB" id="1493636at2"/>
<evidence type="ECO:0000259" key="4">
    <source>
        <dbReference type="PROSITE" id="PS51898"/>
    </source>
</evidence>
<proteinExistence type="inferred from homology"/>
<dbReference type="PROSITE" id="PS51898">
    <property type="entry name" value="TYR_RECOMBINASE"/>
    <property type="match status" value="1"/>
</dbReference>
<reference evidence="6" key="1">
    <citation type="submission" date="2018-11" db="EMBL/GenBank/DDBJ databases">
        <title>Chitinophaga lutea sp.nov., isolate from arsenic contaminated soil.</title>
        <authorList>
            <person name="Zong Y."/>
        </authorList>
    </citation>
    <scope>NUCLEOTIDE SEQUENCE [LARGE SCALE GENOMIC DNA]</scope>
    <source>
        <strain evidence="6">YLT18</strain>
    </source>
</reference>
<dbReference type="GO" id="GO:0006310">
    <property type="term" value="P:DNA recombination"/>
    <property type="evidence" value="ECO:0007669"/>
    <property type="project" value="UniProtKB-KW"/>
</dbReference>
<dbReference type="InterPro" id="IPR025269">
    <property type="entry name" value="SAM-like_dom"/>
</dbReference>
<evidence type="ECO:0000256" key="3">
    <source>
        <dbReference type="ARBA" id="ARBA00023172"/>
    </source>
</evidence>